<gene>
    <name evidence="1" type="ORF">BN1044_04546</name>
</gene>
<protein>
    <submittedName>
        <fullName evidence="1">Uncharacterized protein</fullName>
    </submittedName>
</protein>
<accession>A0A1C6Z7C3</accession>
<dbReference type="Proteomes" id="UP000094844">
    <property type="component" value="Unassembled WGS sequence"/>
</dbReference>
<sequence>MNVSGSFVLVRHYIQPGEIKENGLHFYTLYMHLAPYSAYASSENETHWSVNDKLPVFRREWTPDANAENRNTYRIDTIPKGSQIEWDASDSSRSATGPKARRYGLVTFRGLSDTAKAKGTKTRLVEGQQYWILTDRDNLVPTSGAAVRPSWWSHLLPPYAEPMQFDTVVCPTPYPINASDSVGHLGYFQVPKEGGYTARYQVHIECLSADDNLPTFLKNPEKVWGAHRCT</sequence>
<dbReference type="EMBL" id="FMIQ01000086">
    <property type="protein sequence ID" value="SCM55033.1"/>
    <property type="molecule type" value="Genomic_DNA"/>
</dbReference>
<reference evidence="1 2" key="1">
    <citation type="submission" date="2016-09" db="EMBL/GenBank/DDBJ databases">
        <authorList>
            <person name="Capua I."/>
            <person name="De Benedictis P."/>
            <person name="Joannis T."/>
            <person name="Lombin L.H."/>
            <person name="Cattoli G."/>
        </authorList>
    </citation>
    <scope>NUCLEOTIDE SEQUENCE [LARGE SCALE GENOMIC DNA]</scope>
    <source>
        <strain evidence="1 2">GB001</strain>
    </source>
</reference>
<name>A0A1C6Z7C3_HAFAL</name>
<proteinExistence type="predicted"/>
<organism evidence="1 2">
    <name type="scientific">Hafnia alvei</name>
    <dbReference type="NCBI Taxonomy" id="569"/>
    <lineage>
        <taxon>Bacteria</taxon>
        <taxon>Pseudomonadati</taxon>
        <taxon>Pseudomonadota</taxon>
        <taxon>Gammaproteobacteria</taxon>
        <taxon>Enterobacterales</taxon>
        <taxon>Hafniaceae</taxon>
        <taxon>Hafnia</taxon>
    </lineage>
</organism>
<dbReference type="RefSeq" id="WP_072310605.1">
    <property type="nucleotide sequence ID" value="NZ_FMIQ01000086.1"/>
</dbReference>
<evidence type="ECO:0000313" key="1">
    <source>
        <dbReference type="EMBL" id="SCM55033.1"/>
    </source>
</evidence>
<evidence type="ECO:0000313" key="2">
    <source>
        <dbReference type="Proteomes" id="UP000094844"/>
    </source>
</evidence>
<dbReference type="AlphaFoldDB" id="A0A1C6Z7C3"/>